<comment type="similarity">
    <text evidence="7">Belongs to the gamma-glutamyl phosphate reductase family.</text>
</comment>
<keyword evidence="12" id="KW-1185">Reference proteome</keyword>
<dbReference type="GO" id="GO:0005737">
    <property type="term" value="C:cytoplasm"/>
    <property type="evidence" value="ECO:0007669"/>
    <property type="project" value="UniProtKB-SubCell"/>
</dbReference>
<dbReference type="PIRSF" id="PIRSF000151">
    <property type="entry name" value="GPR"/>
    <property type="match status" value="1"/>
</dbReference>
<dbReference type="NCBIfam" id="TIGR00407">
    <property type="entry name" value="proA"/>
    <property type="match status" value="1"/>
</dbReference>
<dbReference type="Proteomes" id="UP000622648">
    <property type="component" value="Unassembled WGS sequence"/>
</dbReference>
<dbReference type="InterPro" id="IPR012134">
    <property type="entry name" value="Glu-5-SA_DH"/>
</dbReference>
<dbReference type="GO" id="GO:0004350">
    <property type="term" value="F:glutamate-5-semialdehyde dehydrogenase activity"/>
    <property type="evidence" value="ECO:0007669"/>
    <property type="project" value="UniProtKB-UniRule"/>
</dbReference>
<dbReference type="SUPFAM" id="SSF53720">
    <property type="entry name" value="ALDH-like"/>
    <property type="match status" value="1"/>
</dbReference>
<reference evidence="12" key="2">
    <citation type="journal article" date="2019" name="Int. J. Syst. Evol. Microbiol.">
        <title>The Global Catalogue of Microorganisms (GCM) 10K type strain sequencing project: providing services to taxonomists for standard genome sequencing and annotation.</title>
        <authorList>
            <consortium name="The Broad Institute Genomics Platform"/>
            <consortium name="The Broad Institute Genome Sequencing Center for Infectious Disease"/>
            <person name="Wu L."/>
            <person name="Ma J."/>
        </authorList>
    </citation>
    <scope>NUCLEOTIDE SEQUENCE [LARGE SCALE GENOMIC DNA]</scope>
    <source>
        <strain evidence="12">CGMCC 1.15644</strain>
    </source>
</reference>
<evidence type="ECO:0000313" key="10">
    <source>
        <dbReference type="EMBL" id="TCO27026.1"/>
    </source>
</evidence>
<dbReference type="PANTHER" id="PTHR11063">
    <property type="entry name" value="GLUTAMATE SEMIALDEHYDE DEHYDROGENASE"/>
    <property type="match status" value="1"/>
</dbReference>
<comment type="pathway">
    <text evidence="1 7">Amino-acid biosynthesis; L-proline biosynthesis; L-glutamate 5-semialdehyde from L-glutamate: step 2/2.</text>
</comment>
<dbReference type="AlphaFoldDB" id="A0A4R2HHB6"/>
<dbReference type="GO" id="GO:0050661">
    <property type="term" value="F:NADP binding"/>
    <property type="evidence" value="ECO:0007669"/>
    <property type="project" value="InterPro"/>
</dbReference>
<dbReference type="PROSITE" id="PS01223">
    <property type="entry name" value="PROA"/>
    <property type="match status" value="1"/>
</dbReference>
<evidence type="ECO:0000313" key="12">
    <source>
        <dbReference type="Proteomes" id="UP000622648"/>
    </source>
</evidence>
<name>A0A4R2HHB6_9SPHI</name>
<keyword evidence="2 7" id="KW-0028">Amino-acid biosynthesis</keyword>
<evidence type="ECO:0000259" key="8">
    <source>
        <dbReference type="Pfam" id="PF00171"/>
    </source>
</evidence>
<accession>A0A4R2HHB6</accession>
<keyword evidence="4 7" id="KW-0521">NADP</keyword>
<dbReference type="Gene3D" id="3.40.309.10">
    <property type="entry name" value="Aldehyde Dehydrogenase, Chain A, domain 2"/>
    <property type="match status" value="1"/>
</dbReference>
<proteinExistence type="inferred from homology"/>
<dbReference type="PANTHER" id="PTHR11063:SF8">
    <property type="entry name" value="DELTA-1-PYRROLINE-5-CARBOXYLATE SYNTHASE"/>
    <property type="match status" value="1"/>
</dbReference>
<comment type="caution">
    <text evidence="10">The sequence shown here is derived from an EMBL/GenBank/DDBJ whole genome shotgun (WGS) entry which is preliminary data.</text>
</comment>
<evidence type="ECO:0000256" key="3">
    <source>
        <dbReference type="ARBA" id="ARBA00022650"/>
    </source>
</evidence>
<dbReference type="UniPathway" id="UPA00098">
    <property type="reaction ID" value="UER00360"/>
</dbReference>
<reference evidence="10 11" key="3">
    <citation type="submission" date="2019-03" db="EMBL/GenBank/DDBJ databases">
        <title>Genomic Encyclopedia of Type Strains, Phase IV (KMG-IV): sequencing the most valuable type-strain genomes for metagenomic binning, comparative biology and taxonomic classification.</title>
        <authorList>
            <person name="Goeker M."/>
        </authorList>
    </citation>
    <scope>NUCLEOTIDE SEQUENCE [LARGE SCALE GENOMIC DNA]</scope>
    <source>
        <strain evidence="10 11">DSM 103236</strain>
    </source>
</reference>
<reference evidence="9" key="4">
    <citation type="submission" date="2024-05" db="EMBL/GenBank/DDBJ databases">
        <authorList>
            <person name="Sun Q."/>
            <person name="Zhou Y."/>
        </authorList>
    </citation>
    <scope>NUCLEOTIDE SEQUENCE</scope>
    <source>
        <strain evidence="9">CGMCC 1.15644</strain>
    </source>
</reference>
<dbReference type="InterPro" id="IPR000965">
    <property type="entry name" value="GPR_dom"/>
</dbReference>
<evidence type="ECO:0000256" key="4">
    <source>
        <dbReference type="ARBA" id="ARBA00022857"/>
    </source>
</evidence>
<keyword evidence="7" id="KW-0963">Cytoplasm</keyword>
<dbReference type="Gene3D" id="3.40.605.10">
    <property type="entry name" value="Aldehyde Dehydrogenase, Chain A, domain 1"/>
    <property type="match status" value="1"/>
</dbReference>
<dbReference type="NCBIfam" id="NF001221">
    <property type="entry name" value="PRK00197.1"/>
    <property type="match status" value="1"/>
</dbReference>
<comment type="function">
    <text evidence="7">Catalyzes the NADPH-dependent reduction of L-glutamate 5-phosphate into L-glutamate 5-semialdehyde and phosphate. The product spontaneously undergoes cyclization to form 1-pyrroline-5-carboxylate.</text>
</comment>
<reference evidence="9" key="1">
    <citation type="journal article" date="2014" name="Int. J. Syst. Evol. Microbiol.">
        <title>Complete genome of a new Firmicutes species belonging to the dominant human colonic microbiota ('Ruminococcus bicirculans') reveals two chromosomes and a selective capacity to utilize plant glucans.</title>
        <authorList>
            <consortium name="NISC Comparative Sequencing Program"/>
            <person name="Wegmann U."/>
            <person name="Louis P."/>
            <person name="Goesmann A."/>
            <person name="Henrissat B."/>
            <person name="Duncan S.H."/>
            <person name="Flint H.J."/>
        </authorList>
    </citation>
    <scope>NUCLEOTIDE SEQUENCE</scope>
    <source>
        <strain evidence="9">CGMCC 1.15644</strain>
    </source>
</reference>
<gene>
    <name evidence="7 9" type="primary">proA</name>
    <name evidence="10" type="ORF">EV200_103359</name>
    <name evidence="9" type="ORF">GCM10011413_26000</name>
</gene>
<dbReference type="InterPro" id="IPR020593">
    <property type="entry name" value="G-glutamylP_reductase_CS"/>
</dbReference>
<protein>
    <recommendedName>
        <fullName evidence="7">Gamma-glutamyl phosphate reductase</fullName>
        <shortName evidence="7">GPR</shortName>
        <ecNumber evidence="7">1.2.1.41</ecNumber>
    </recommendedName>
    <alternativeName>
        <fullName evidence="7">Glutamate-5-semialdehyde dehydrogenase</fullName>
    </alternativeName>
    <alternativeName>
        <fullName evidence="7">Glutamyl-gamma-semialdehyde dehydrogenase</fullName>
        <shortName evidence="7">GSA dehydrogenase</shortName>
    </alternativeName>
</protein>
<dbReference type="Pfam" id="PF00171">
    <property type="entry name" value="Aldedh"/>
    <property type="match status" value="1"/>
</dbReference>
<keyword evidence="3 7" id="KW-0641">Proline biosynthesis</keyword>
<dbReference type="InterPro" id="IPR016161">
    <property type="entry name" value="Ald_DH/histidinol_DH"/>
</dbReference>
<dbReference type="InterPro" id="IPR016162">
    <property type="entry name" value="Ald_DH_N"/>
</dbReference>
<sequence length="436" mass="47889">MRSLYSAPSLDTKYLLLNTQNMNYSTYFENTKKATRNLINLSKEKVNAVLSDLAEALIENTAGILHENEKDLAKMPVDDPKYDRLKLTAQRILDIASDIKSVANLVSPLNEVLSEKTLDNGLNLKKIRVPLGVVGVIYEARPNVTADVFSLCFKTGNVAVLKGGSDAEYSNLSIVKVIQEVLKKHEINPDVLTLLPAERTATEALLNARGFVDVLIPRGSQSLINYVRENSKIPVIETGAGIVHTYFDESGDLEKGKAIIFNAKTRRVSVCNALDCVLIHQSRLNDLTALLMPLAERQVELFADEIGYEILKSSYPSNLLNQATEDHFGTEFLALKMAVKVVEDFDEAINHIADYSSKHSEAIISEDAENITNFLNLVDAAAVYANASTGFTDGAQFGLGAEIGISTQKLHARGPMGLEELTSYKWVVRGDGQIRG</sequence>
<feature type="domain" description="Aldehyde dehydrogenase" evidence="8">
    <location>
        <begin position="56"/>
        <end position="293"/>
    </location>
</feature>
<evidence type="ECO:0000313" key="9">
    <source>
        <dbReference type="EMBL" id="GGE58364.1"/>
    </source>
</evidence>
<evidence type="ECO:0000256" key="5">
    <source>
        <dbReference type="ARBA" id="ARBA00023002"/>
    </source>
</evidence>
<dbReference type="Proteomes" id="UP000295684">
    <property type="component" value="Unassembled WGS sequence"/>
</dbReference>
<evidence type="ECO:0000256" key="7">
    <source>
        <dbReference type="HAMAP-Rule" id="MF_00412"/>
    </source>
</evidence>
<evidence type="ECO:0000256" key="2">
    <source>
        <dbReference type="ARBA" id="ARBA00022605"/>
    </source>
</evidence>
<dbReference type="EC" id="1.2.1.41" evidence="7"/>
<dbReference type="HAMAP" id="MF_00412">
    <property type="entry name" value="ProA"/>
    <property type="match status" value="1"/>
</dbReference>
<dbReference type="CDD" id="cd07079">
    <property type="entry name" value="ALDH_F18-19_ProA-GPR"/>
    <property type="match status" value="1"/>
</dbReference>
<comment type="catalytic activity">
    <reaction evidence="6 7">
        <text>L-glutamate 5-semialdehyde + phosphate + NADP(+) = L-glutamyl 5-phosphate + NADPH + H(+)</text>
        <dbReference type="Rhea" id="RHEA:19541"/>
        <dbReference type="ChEBI" id="CHEBI:15378"/>
        <dbReference type="ChEBI" id="CHEBI:43474"/>
        <dbReference type="ChEBI" id="CHEBI:57783"/>
        <dbReference type="ChEBI" id="CHEBI:58066"/>
        <dbReference type="ChEBI" id="CHEBI:58274"/>
        <dbReference type="ChEBI" id="CHEBI:58349"/>
        <dbReference type="EC" id="1.2.1.41"/>
    </reaction>
</comment>
<comment type="subcellular location">
    <subcellularLocation>
        <location evidence="7">Cytoplasm</location>
    </subcellularLocation>
</comment>
<evidence type="ECO:0000256" key="6">
    <source>
        <dbReference type="ARBA" id="ARBA00049024"/>
    </source>
</evidence>
<dbReference type="EMBL" id="BMJO01000004">
    <property type="protein sequence ID" value="GGE58364.1"/>
    <property type="molecule type" value="Genomic_DNA"/>
</dbReference>
<dbReference type="GO" id="GO:0055129">
    <property type="term" value="P:L-proline biosynthetic process"/>
    <property type="evidence" value="ECO:0007669"/>
    <property type="project" value="UniProtKB-UniRule"/>
</dbReference>
<keyword evidence="5 7" id="KW-0560">Oxidoreductase</keyword>
<dbReference type="InterPro" id="IPR016163">
    <property type="entry name" value="Ald_DH_C"/>
</dbReference>
<evidence type="ECO:0000256" key="1">
    <source>
        <dbReference type="ARBA" id="ARBA00004985"/>
    </source>
</evidence>
<organism evidence="10 11">
    <name type="scientific">Pedobacter psychrotolerans</name>
    <dbReference type="NCBI Taxonomy" id="1843235"/>
    <lineage>
        <taxon>Bacteria</taxon>
        <taxon>Pseudomonadati</taxon>
        <taxon>Bacteroidota</taxon>
        <taxon>Sphingobacteriia</taxon>
        <taxon>Sphingobacteriales</taxon>
        <taxon>Sphingobacteriaceae</taxon>
        <taxon>Pedobacter</taxon>
    </lineage>
</organism>
<evidence type="ECO:0000313" key="11">
    <source>
        <dbReference type="Proteomes" id="UP000295684"/>
    </source>
</evidence>
<dbReference type="InterPro" id="IPR015590">
    <property type="entry name" value="Aldehyde_DH_dom"/>
</dbReference>
<dbReference type="EMBL" id="SLWO01000003">
    <property type="protein sequence ID" value="TCO27026.1"/>
    <property type="molecule type" value="Genomic_DNA"/>
</dbReference>